<dbReference type="PANTHER" id="PTHR30032:SF8">
    <property type="entry name" value="GERMINATION-SPECIFIC N-ACETYLMURAMOYL-L-ALANINE AMIDASE"/>
    <property type="match status" value="1"/>
</dbReference>
<evidence type="ECO:0000313" key="3">
    <source>
        <dbReference type="Proteomes" id="UP001555826"/>
    </source>
</evidence>
<feature type="chain" id="PRO_5046671855" evidence="1">
    <location>
        <begin position="36"/>
        <end position="874"/>
    </location>
</feature>
<protein>
    <submittedName>
        <fullName evidence="2">Cell wall-binding repeat-containing protein</fullName>
    </submittedName>
</protein>
<dbReference type="Proteomes" id="UP001555826">
    <property type="component" value="Unassembled WGS sequence"/>
</dbReference>
<feature type="signal peptide" evidence="1">
    <location>
        <begin position="1"/>
        <end position="35"/>
    </location>
</feature>
<evidence type="ECO:0000256" key="1">
    <source>
        <dbReference type="SAM" id="SignalP"/>
    </source>
</evidence>
<proteinExistence type="predicted"/>
<reference evidence="2 3" key="1">
    <citation type="submission" date="2024-07" db="EMBL/GenBank/DDBJ databases">
        <authorList>
            <person name="Thanompreechachai J."/>
            <person name="Duangmal K."/>
        </authorList>
    </citation>
    <scope>NUCLEOTIDE SEQUENCE [LARGE SCALE GENOMIC DNA]</scope>
    <source>
        <strain evidence="2 3">KCTC 19886</strain>
    </source>
</reference>
<name>A0ABV3P4I0_9ACTN</name>
<dbReference type="InterPro" id="IPR006311">
    <property type="entry name" value="TAT_signal"/>
</dbReference>
<accession>A0ABV3P4I0</accession>
<dbReference type="InterPro" id="IPR051922">
    <property type="entry name" value="Bact_Sporulation_Assoc"/>
</dbReference>
<keyword evidence="3" id="KW-1185">Reference proteome</keyword>
<sequence>MTAATSRLRRRGIGAGVAALVGLSGLGFAAMPAQAAAGFDPAASQVSGVDRFDTAAQIAVKAFPGGSSTVVVANGDRAIDAQAGAYAAGLNNAPILLTQKSNVPAYTVNAIKTLKATKAIVLGDSNSVDATAIAQMTAAGLQVQVVSGSDRFATAAAIYNLGSTKSSTVFLARADLLAGQVSPDALAASPLSFDGTPVLLTNAGSLPSATANAITSGGVKNVVVLGNAITDSVKNAVTALGATVTTIAGDDRSLTAQKIAEYGVAQGKYGKTTATIANGDKIDALAAGPWAAKNSAPILLTLGTNSLGTGTTNYLTANASTLTTAVAFGDTNSVPASLSAAAKTAAGGNVTSLQTIAVSPSTSVTQTVVGDTGGTADAADDRVYTATGLTAGTTYRITLVNADSIRTAADGSVTFLTSSDQDSAGKNLVDPGADVADITSVNNATPTFPSGDTALRSTTVQPVNGSITFTVDGTNPGAVVPVVYINGGAGGTSSTGGVNGRLETSATTAGVYAAATENFGLGGAVVYVATRAANGLIGAAVDSGAGTATAATITAVDKTGNTFTATVDPDQSSTTGTLVARSFAFDANDTYTVGGVSVGFDTFKAALSAGDTITGNYTTDAGGVSSFALTDSNPVLTGTATATAGSGASVNDITLAATFGANSLDSVTIERAPSTSGVTATTGFVPVTTVTPTVSATSLSFVDNDVAAGSYTYRFTPINDGDPGTAQTANINVTSPAAVDSTAPTLINTVQTTSAGLAGSLDQGDVVKLVASEALAAPSSTSRLRVTDADGTIVDITNVSGNATFTLNSADETVGGVVYPANRVLTVTLLATQTSIANGTTAGVQLPATITDSASVTDVAGNALSLASGDRQIG</sequence>
<dbReference type="RefSeq" id="WP_367637268.1">
    <property type="nucleotide sequence ID" value="NZ_JBFNQN010000004.1"/>
</dbReference>
<organism evidence="2 3">
    <name type="scientific">Kineococcus endophyticus</name>
    <dbReference type="NCBI Taxonomy" id="1181883"/>
    <lineage>
        <taxon>Bacteria</taxon>
        <taxon>Bacillati</taxon>
        <taxon>Actinomycetota</taxon>
        <taxon>Actinomycetes</taxon>
        <taxon>Kineosporiales</taxon>
        <taxon>Kineosporiaceae</taxon>
        <taxon>Kineococcus</taxon>
    </lineage>
</organism>
<evidence type="ECO:0000313" key="2">
    <source>
        <dbReference type="EMBL" id="MEW9264531.1"/>
    </source>
</evidence>
<comment type="caution">
    <text evidence="2">The sequence shown here is derived from an EMBL/GenBank/DDBJ whole genome shotgun (WGS) entry which is preliminary data.</text>
</comment>
<dbReference type="InterPro" id="IPR007253">
    <property type="entry name" value="Cell_wall-bd_2"/>
</dbReference>
<gene>
    <name evidence="2" type="ORF">AB1207_07220</name>
</gene>
<dbReference type="Pfam" id="PF04122">
    <property type="entry name" value="CW_binding_2"/>
    <property type="match status" value="3"/>
</dbReference>
<dbReference type="PROSITE" id="PS51318">
    <property type="entry name" value="TAT"/>
    <property type="match status" value="1"/>
</dbReference>
<dbReference type="EMBL" id="JBFNQN010000004">
    <property type="protein sequence ID" value="MEW9264531.1"/>
    <property type="molecule type" value="Genomic_DNA"/>
</dbReference>
<dbReference type="PANTHER" id="PTHR30032">
    <property type="entry name" value="N-ACETYLMURAMOYL-L-ALANINE AMIDASE-RELATED"/>
    <property type="match status" value="1"/>
</dbReference>
<keyword evidence="1" id="KW-0732">Signal</keyword>
<dbReference type="Gene3D" id="3.40.50.12090">
    <property type="match status" value="1"/>
</dbReference>